<sequence>MDYEQLKTFLTVADVKSFTKAAELLHITQSTVTSRIQAIENFYGKQLIVRSKRGIKLAPIGAELVPYLQRQMELWDKSKRMVSEHDTALRTITIAATYSLWSLFLKIGNRSLSSHRRKSSRWDG</sequence>
<feature type="domain" description="HTH lysR-type" evidence="5">
    <location>
        <begin position="1"/>
        <end position="58"/>
    </location>
</feature>
<keyword evidence="2" id="KW-0805">Transcription regulation</keyword>
<comment type="similarity">
    <text evidence="1">Belongs to the LysR transcriptional regulatory family.</text>
</comment>
<proteinExistence type="inferred from homology"/>
<organism evidence="6 7">
    <name type="scientific">Sediminibacillus dalangtanensis</name>
    <dbReference type="NCBI Taxonomy" id="2729421"/>
    <lineage>
        <taxon>Bacteria</taxon>
        <taxon>Bacillati</taxon>
        <taxon>Bacillota</taxon>
        <taxon>Bacilli</taxon>
        <taxon>Bacillales</taxon>
        <taxon>Bacillaceae</taxon>
        <taxon>Sediminibacillus</taxon>
    </lineage>
</organism>
<keyword evidence="7" id="KW-1185">Reference proteome</keyword>
<dbReference type="Pfam" id="PF00126">
    <property type="entry name" value="HTH_1"/>
    <property type="match status" value="1"/>
</dbReference>
<dbReference type="Gene3D" id="1.10.10.10">
    <property type="entry name" value="Winged helix-like DNA-binding domain superfamily/Winged helix DNA-binding domain"/>
    <property type="match status" value="1"/>
</dbReference>
<reference evidence="6 7" key="1">
    <citation type="submission" date="2019-12" db="EMBL/GenBank/DDBJ databases">
        <title>The whole genome sequencing of a strain isolated from a Mars analog, Dalangtan Playa.</title>
        <authorList>
            <person name="Huang T."/>
        </authorList>
    </citation>
    <scope>NUCLEOTIDE SEQUENCE [LARGE SCALE GENOMIC DNA]</scope>
    <source>
        <strain evidence="6 7">DP4-553-S</strain>
    </source>
</reference>
<name>A0ABX7VRP3_9BACI</name>
<dbReference type="PROSITE" id="PS50931">
    <property type="entry name" value="HTH_LYSR"/>
    <property type="match status" value="1"/>
</dbReference>
<dbReference type="InterPro" id="IPR036388">
    <property type="entry name" value="WH-like_DNA-bd_sf"/>
</dbReference>
<evidence type="ECO:0000259" key="5">
    <source>
        <dbReference type="PROSITE" id="PS50931"/>
    </source>
</evidence>
<dbReference type="EMBL" id="CP046956">
    <property type="protein sequence ID" value="QTM98265.1"/>
    <property type="molecule type" value="Genomic_DNA"/>
</dbReference>
<evidence type="ECO:0000256" key="3">
    <source>
        <dbReference type="ARBA" id="ARBA00023125"/>
    </source>
</evidence>
<dbReference type="InterPro" id="IPR036390">
    <property type="entry name" value="WH_DNA-bd_sf"/>
</dbReference>
<evidence type="ECO:0000256" key="1">
    <source>
        <dbReference type="ARBA" id="ARBA00009437"/>
    </source>
</evidence>
<dbReference type="Proteomes" id="UP000665043">
    <property type="component" value="Chromosome"/>
</dbReference>
<dbReference type="PRINTS" id="PR00039">
    <property type="entry name" value="HTHLYSR"/>
</dbReference>
<keyword evidence="4" id="KW-0804">Transcription</keyword>
<evidence type="ECO:0000256" key="2">
    <source>
        <dbReference type="ARBA" id="ARBA00023015"/>
    </source>
</evidence>
<evidence type="ECO:0000313" key="7">
    <source>
        <dbReference type="Proteomes" id="UP000665043"/>
    </source>
</evidence>
<dbReference type="RefSeq" id="WP_209366911.1">
    <property type="nucleotide sequence ID" value="NZ_CP046956.1"/>
</dbReference>
<dbReference type="InterPro" id="IPR000847">
    <property type="entry name" value="LysR_HTH_N"/>
</dbReference>
<dbReference type="PANTHER" id="PTHR30126:SF40">
    <property type="entry name" value="HTH-TYPE TRANSCRIPTIONAL REGULATOR GLTR"/>
    <property type="match status" value="1"/>
</dbReference>
<keyword evidence="3" id="KW-0238">DNA-binding</keyword>
<dbReference type="SUPFAM" id="SSF46785">
    <property type="entry name" value="Winged helix' DNA-binding domain"/>
    <property type="match status" value="1"/>
</dbReference>
<gene>
    <name evidence="6" type="ORF">ERJ70_02395</name>
</gene>
<accession>A0ABX7VRP3</accession>
<evidence type="ECO:0000256" key="4">
    <source>
        <dbReference type="ARBA" id="ARBA00023163"/>
    </source>
</evidence>
<protein>
    <submittedName>
        <fullName evidence="6">LysR family transcriptional regulator</fullName>
    </submittedName>
</protein>
<evidence type="ECO:0000313" key="6">
    <source>
        <dbReference type="EMBL" id="QTM98265.1"/>
    </source>
</evidence>
<dbReference type="PANTHER" id="PTHR30126">
    <property type="entry name" value="HTH-TYPE TRANSCRIPTIONAL REGULATOR"/>
    <property type="match status" value="1"/>
</dbReference>